<dbReference type="Gene3D" id="1.25.10.10">
    <property type="entry name" value="Leucine-rich Repeat Variant"/>
    <property type="match status" value="1"/>
</dbReference>
<dbReference type="SUPFAM" id="SSF48371">
    <property type="entry name" value="ARM repeat"/>
    <property type="match status" value="1"/>
</dbReference>
<dbReference type="Pfam" id="PF08324">
    <property type="entry name" value="PUL"/>
    <property type="match status" value="1"/>
</dbReference>
<proteinExistence type="predicted"/>
<dbReference type="PROSITE" id="PS51396">
    <property type="entry name" value="PUL"/>
    <property type="match status" value="1"/>
</dbReference>
<feature type="region of interest" description="Disordered" evidence="1">
    <location>
        <begin position="273"/>
        <end position="310"/>
    </location>
</feature>
<gene>
    <name evidence="3" type="ORF">DdX_12879</name>
</gene>
<dbReference type="InterPro" id="IPR016024">
    <property type="entry name" value="ARM-type_fold"/>
</dbReference>
<organism evidence="3 4">
    <name type="scientific">Ditylenchus destructor</name>
    <dbReference type="NCBI Taxonomy" id="166010"/>
    <lineage>
        <taxon>Eukaryota</taxon>
        <taxon>Metazoa</taxon>
        <taxon>Ecdysozoa</taxon>
        <taxon>Nematoda</taxon>
        <taxon>Chromadorea</taxon>
        <taxon>Rhabditida</taxon>
        <taxon>Tylenchina</taxon>
        <taxon>Tylenchomorpha</taxon>
        <taxon>Sphaerularioidea</taxon>
        <taxon>Anguinidae</taxon>
        <taxon>Anguininae</taxon>
        <taxon>Ditylenchus</taxon>
    </lineage>
</organism>
<feature type="compositionally biased region" description="Low complexity" evidence="1">
    <location>
        <begin position="273"/>
        <end position="284"/>
    </location>
</feature>
<evidence type="ECO:0000256" key="1">
    <source>
        <dbReference type="SAM" id="MobiDB-lite"/>
    </source>
</evidence>
<keyword evidence="4" id="KW-1185">Reference proteome</keyword>
<feature type="region of interest" description="Disordered" evidence="1">
    <location>
        <begin position="179"/>
        <end position="209"/>
    </location>
</feature>
<dbReference type="Proteomes" id="UP001201812">
    <property type="component" value="Unassembled WGS sequence"/>
</dbReference>
<comment type="caution">
    <text evidence="3">The sequence shown here is derived from an EMBL/GenBank/DDBJ whole genome shotgun (WGS) entry which is preliminary data.</text>
</comment>
<sequence length="599" mass="66534">MEDRKFPGANFLSEEEKPTTESLLETRLVNTIQAQFGHVLEYMEYISIQNDQRMKDLETKMNQISSEIASLRRTIGLSLGQDAIPIESARGSAPAREDRSRRRHYPMHNNLNSSAGANVQKEATGNMRDMFFPNNGRCIGTNKLSHDVPYKFTNASRTNLEAGEAGHLNKNLTDKWTRRCDGEYTDSGTDDEEEKKEDRPSNSVHTSITAPSMYVNAAEKMDGGFASYHHENINSVYEVSTSKMNKPVEQVDDNTPADLLQTVKEEQPHLYLSSSANNTNGNTSDLRYAPGSESDTQQTSLHTLMRPDKKRPRSDIIPIRQFFKFGLEGASKKTISTLIEKNNEQQTESKLDDLQISAMKEIMTLNNYQADEAHISALKISIGWSVDPIVPALDVFRVALLNESLNDIFCSIEPVHENRPMGNETIQRLNALLLNDPPVPVRIFCCRALANAAEYKSGRELLLTEISTVSEAVANQLKESTKLLNGSVQVAAASALGNLARLLLLKAESDNMAMMESRENVLKQIISVTEKVDSFSSFSSVALIRLLQAIATLMWGDATVIRLAKNRGILSIISKMNEGLADDAAKAACRDVIEMILSV</sequence>
<feature type="domain" description="PUL" evidence="2">
    <location>
        <begin position="315"/>
        <end position="599"/>
    </location>
</feature>
<evidence type="ECO:0000313" key="3">
    <source>
        <dbReference type="EMBL" id="KAI1706669.1"/>
    </source>
</evidence>
<reference evidence="3" key="1">
    <citation type="submission" date="2022-01" db="EMBL/GenBank/DDBJ databases">
        <title>Genome Sequence Resource for Two Populations of Ditylenchus destructor, the Migratory Endoparasitic Phytonematode.</title>
        <authorList>
            <person name="Zhang H."/>
            <person name="Lin R."/>
            <person name="Xie B."/>
        </authorList>
    </citation>
    <scope>NUCLEOTIDE SEQUENCE</scope>
    <source>
        <strain evidence="3">BazhouSP</strain>
    </source>
</reference>
<dbReference type="EMBL" id="JAKKPZ010000046">
    <property type="protein sequence ID" value="KAI1706669.1"/>
    <property type="molecule type" value="Genomic_DNA"/>
</dbReference>
<name>A0AAD4MUG1_9BILA</name>
<evidence type="ECO:0000313" key="4">
    <source>
        <dbReference type="Proteomes" id="UP001201812"/>
    </source>
</evidence>
<feature type="compositionally biased region" description="Polar residues" evidence="1">
    <location>
        <begin position="293"/>
        <end position="302"/>
    </location>
</feature>
<dbReference type="InterPro" id="IPR011989">
    <property type="entry name" value="ARM-like"/>
</dbReference>
<protein>
    <submittedName>
        <fullName evidence="3">PUL domain-containing protein</fullName>
    </submittedName>
</protein>
<dbReference type="AlphaFoldDB" id="A0AAD4MUG1"/>
<feature type="region of interest" description="Disordered" evidence="1">
    <location>
        <begin position="89"/>
        <end position="114"/>
    </location>
</feature>
<dbReference type="InterPro" id="IPR013535">
    <property type="entry name" value="PUL_dom"/>
</dbReference>
<evidence type="ECO:0000259" key="2">
    <source>
        <dbReference type="PROSITE" id="PS51396"/>
    </source>
</evidence>
<accession>A0AAD4MUG1</accession>